<dbReference type="GO" id="GO:0010181">
    <property type="term" value="F:FMN binding"/>
    <property type="evidence" value="ECO:0007669"/>
    <property type="project" value="TreeGrafter"/>
</dbReference>
<dbReference type="PANTHER" id="PTHR47307:SF1">
    <property type="entry name" value="GLUTATHIONE-REGULATED POTASSIUM-EFFLUX SYSTEM ANCILLARY PROTEIN KEFG"/>
    <property type="match status" value="1"/>
</dbReference>
<keyword evidence="1 4" id="KW-0560">Oxidoreductase</keyword>
<protein>
    <submittedName>
        <fullName evidence="4">Flavodoxin-like protein</fullName>
        <ecNumber evidence="4">1.6.99.1</ecNumber>
    </submittedName>
</protein>
<reference evidence="4 5" key="1">
    <citation type="submission" date="2011-01" db="EMBL/GenBank/DDBJ databases">
        <authorList>
            <person name="Muzny D."/>
            <person name="Qin X."/>
            <person name="Buhay C."/>
            <person name="Dugan-Rocha S."/>
            <person name="Ding Y."/>
            <person name="Chen G."/>
            <person name="Hawes A."/>
            <person name="Holder M."/>
            <person name="Jhangiani S."/>
            <person name="Johnson A."/>
            <person name="Khan Z."/>
            <person name="Li Z."/>
            <person name="Liu W."/>
            <person name="Liu X."/>
            <person name="Perez L."/>
            <person name="Shen H."/>
            <person name="Wang Q."/>
            <person name="Watt J."/>
            <person name="Xi L."/>
            <person name="Xin Y."/>
            <person name="Zhou J."/>
            <person name="Deng J."/>
            <person name="Jiang H."/>
            <person name="Liu Y."/>
            <person name="Qu J."/>
            <person name="Song X.-Z."/>
            <person name="Zhang L."/>
            <person name="Villasana D."/>
            <person name="Johnson A."/>
            <person name="Liu J."/>
            <person name="Liyanage D."/>
            <person name="Lorensuhewa L."/>
            <person name="Robinson T."/>
            <person name="Song A."/>
            <person name="Song B.-B."/>
            <person name="Dinh H."/>
            <person name="Thornton R."/>
            <person name="Coyle M."/>
            <person name="Francisco L."/>
            <person name="Jackson L."/>
            <person name="Javaid M."/>
            <person name="Korchina V."/>
            <person name="Kovar C."/>
            <person name="Mata R."/>
            <person name="Mathew T."/>
            <person name="Ngo R."/>
            <person name="Nguyen L."/>
            <person name="Nguyen N."/>
            <person name="Okwuonu G."/>
            <person name="Ongeri F."/>
            <person name="Pham C."/>
            <person name="Simmons D."/>
            <person name="Wilczek-Boney K."/>
            <person name="Hale W."/>
            <person name="Jakkamsetti A."/>
            <person name="Pham P."/>
            <person name="Ruth R."/>
            <person name="San Lucas F."/>
            <person name="Warren J."/>
            <person name="Zhang J."/>
            <person name="Zhao Z."/>
            <person name="Zhou C."/>
            <person name="Zhu D."/>
            <person name="Lee S."/>
            <person name="Bess C."/>
            <person name="Blankenburg K."/>
            <person name="Forbes L."/>
            <person name="Fu Q."/>
            <person name="Gubbala S."/>
            <person name="Hirani K."/>
            <person name="Jayaseelan J.C."/>
            <person name="Lara F."/>
            <person name="Munidasa M."/>
            <person name="Palculict T."/>
            <person name="Patil S."/>
            <person name="Pu L.-L."/>
            <person name="Saada N."/>
            <person name="Tang L."/>
            <person name="Weissenberger G."/>
            <person name="Zhu Y."/>
            <person name="Hemphill L."/>
            <person name="Shang Y."/>
            <person name="Youmans B."/>
            <person name="Ayvaz T."/>
            <person name="Ross M."/>
            <person name="Santibanez J."/>
            <person name="Aqrawi P."/>
            <person name="Gross S."/>
            <person name="Joshi V."/>
            <person name="Fowler G."/>
            <person name="Nazareth L."/>
            <person name="Reid J."/>
            <person name="Worley K."/>
            <person name="Petrosino J."/>
            <person name="Highlander S."/>
            <person name="Gibbs R."/>
        </authorList>
    </citation>
    <scope>NUCLEOTIDE SEQUENCE [LARGE SCALE GENOMIC DNA]</scope>
    <source>
        <strain evidence="4 5">MM4-1A</strain>
    </source>
</reference>
<dbReference type="GO" id="GO:0003955">
    <property type="term" value="F:NAD(P)H dehydrogenase (quinone) activity"/>
    <property type="evidence" value="ECO:0007669"/>
    <property type="project" value="TreeGrafter"/>
</dbReference>
<dbReference type="Proteomes" id="UP000004335">
    <property type="component" value="Unassembled WGS sequence"/>
</dbReference>
<evidence type="ECO:0000256" key="2">
    <source>
        <dbReference type="SAM" id="Coils"/>
    </source>
</evidence>
<dbReference type="EMBL" id="ACGX02000007">
    <property type="protein sequence ID" value="EGC14658.1"/>
    <property type="molecule type" value="Genomic_DNA"/>
</dbReference>
<dbReference type="GO" id="GO:0003959">
    <property type="term" value="F:NADPH dehydrogenase activity"/>
    <property type="evidence" value="ECO:0007669"/>
    <property type="project" value="UniProtKB-EC"/>
</dbReference>
<evidence type="ECO:0000313" key="4">
    <source>
        <dbReference type="EMBL" id="EGC14658.1"/>
    </source>
</evidence>
<feature type="domain" description="Flavodoxin-like fold" evidence="3">
    <location>
        <begin position="4"/>
        <end position="155"/>
    </location>
</feature>
<proteinExistence type="predicted"/>
<evidence type="ECO:0000256" key="1">
    <source>
        <dbReference type="ARBA" id="ARBA00023002"/>
    </source>
</evidence>
<dbReference type="Gene3D" id="3.40.50.360">
    <property type="match status" value="1"/>
</dbReference>
<organism evidence="4 5">
    <name type="scientific">Limosilactobacillus reuteri MM4-1A</name>
    <dbReference type="NCBI Taxonomy" id="548485"/>
    <lineage>
        <taxon>Bacteria</taxon>
        <taxon>Bacillati</taxon>
        <taxon>Bacillota</taxon>
        <taxon>Bacilli</taxon>
        <taxon>Lactobacillales</taxon>
        <taxon>Lactobacillaceae</taxon>
        <taxon>Limosilactobacillus</taxon>
    </lineage>
</organism>
<gene>
    <name evidence="4" type="ORF">HMPREF0536_11795</name>
</gene>
<dbReference type="PANTHER" id="PTHR47307">
    <property type="entry name" value="GLUTATHIONE-REGULATED POTASSIUM-EFFLUX SYSTEM ANCILLARY PROTEIN KEFG"/>
    <property type="match status" value="1"/>
</dbReference>
<dbReference type="InterPro" id="IPR029039">
    <property type="entry name" value="Flavoprotein-like_sf"/>
</dbReference>
<feature type="coiled-coil region" evidence="2">
    <location>
        <begin position="181"/>
        <end position="220"/>
    </location>
</feature>
<keyword evidence="2" id="KW-0175">Coiled coil</keyword>
<evidence type="ECO:0000313" key="5">
    <source>
        <dbReference type="Proteomes" id="UP000004335"/>
    </source>
</evidence>
<dbReference type="Pfam" id="PF02525">
    <property type="entry name" value="Flavodoxin_2"/>
    <property type="match status" value="1"/>
</dbReference>
<dbReference type="GO" id="GO:0009055">
    <property type="term" value="F:electron transfer activity"/>
    <property type="evidence" value="ECO:0007669"/>
    <property type="project" value="TreeGrafter"/>
</dbReference>
<sequence>MKLMKTLVIVAHPQLANSSTESFLKAAADNENNVMWHELKTPFDISQEQELLKSATRIIFQFPLYWYSAPAILKQWLDEVWNSQLTSSYLLKGRELGIVTTVAHSASAFQPGASQGYTIAEILRPYQALAHAMEMKYLPPLPIYQFAQQSEEERQLLFIHYQQYLTLDKFLHFSDQTQWFIDHLNVKIAQESDLLQQAKLEQLLALLQDQQEELDDLHTSIGWLREKEDD</sequence>
<dbReference type="InterPro" id="IPR003680">
    <property type="entry name" value="Flavodoxin_fold"/>
</dbReference>
<dbReference type="EC" id="1.6.99.1" evidence="4"/>
<dbReference type="SUPFAM" id="SSF52218">
    <property type="entry name" value="Flavoproteins"/>
    <property type="match status" value="1"/>
</dbReference>
<dbReference type="AlphaFoldDB" id="A0A828RFT2"/>
<evidence type="ECO:0000259" key="3">
    <source>
        <dbReference type="Pfam" id="PF02525"/>
    </source>
</evidence>
<name>A0A828RFT2_LIMRT</name>
<comment type="caution">
    <text evidence="4">The sequence shown here is derived from an EMBL/GenBank/DDBJ whole genome shotgun (WGS) entry which is preliminary data.</text>
</comment>
<dbReference type="InterPro" id="IPR046980">
    <property type="entry name" value="KefG/KefF"/>
</dbReference>
<accession>A0A828RFT2</accession>